<keyword evidence="5" id="KW-1003">Cell membrane</keyword>
<dbReference type="SMART" id="SM00382">
    <property type="entry name" value="AAA"/>
    <property type="match status" value="1"/>
</dbReference>
<dbReference type="InterPro" id="IPR027417">
    <property type="entry name" value="P-loop_NTPase"/>
</dbReference>
<keyword evidence="4" id="KW-0536">Nodulation</keyword>
<keyword evidence="12" id="KW-1185">Reference proteome</keyword>
<dbReference type="SUPFAM" id="SSF52540">
    <property type="entry name" value="P-loop containing nucleoside triphosphate hydrolases"/>
    <property type="match status" value="1"/>
</dbReference>
<dbReference type="Pfam" id="PF00005">
    <property type="entry name" value="ABC_tran"/>
    <property type="match status" value="1"/>
</dbReference>
<evidence type="ECO:0000256" key="8">
    <source>
        <dbReference type="ARBA" id="ARBA00022967"/>
    </source>
</evidence>
<keyword evidence="6" id="KW-0547">Nucleotide-binding</keyword>
<proteinExistence type="inferred from homology"/>
<dbReference type="InterPro" id="IPR003593">
    <property type="entry name" value="AAA+_ATPase"/>
</dbReference>
<dbReference type="EMBL" id="AP027081">
    <property type="protein sequence ID" value="BDU76773.1"/>
    <property type="molecule type" value="Genomic_DNA"/>
</dbReference>
<dbReference type="PANTHER" id="PTHR42711">
    <property type="entry name" value="ABC TRANSPORTER ATP-BINDING PROTEIN"/>
    <property type="match status" value="1"/>
</dbReference>
<dbReference type="PROSITE" id="PS00211">
    <property type="entry name" value="ABC_TRANSPORTER_1"/>
    <property type="match status" value="1"/>
</dbReference>
<dbReference type="PANTHER" id="PTHR42711:SF5">
    <property type="entry name" value="ABC TRANSPORTER ATP-BINDING PROTEIN NATA"/>
    <property type="match status" value="1"/>
</dbReference>
<evidence type="ECO:0000256" key="4">
    <source>
        <dbReference type="ARBA" id="ARBA00022458"/>
    </source>
</evidence>
<comment type="subcellular location">
    <subcellularLocation>
        <location evidence="1">Cell membrane</location>
    </subcellularLocation>
</comment>
<evidence type="ECO:0000313" key="12">
    <source>
        <dbReference type="Proteomes" id="UP001228113"/>
    </source>
</evidence>
<dbReference type="GO" id="GO:0005886">
    <property type="term" value="C:plasma membrane"/>
    <property type="evidence" value="ECO:0007669"/>
    <property type="project" value="UniProtKB-SubCell"/>
</dbReference>
<dbReference type="CDD" id="cd03230">
    <property type="entry name" value="ABC_DR_subfamily_A"/>
    <property type="match status" value="1"/>
</dbReference>
<evidence type="ECO:0000259" key="10">
    <source>
        <dbReference type="PROSITE" id="PS50893"/>
    </source>
</evidence>
<evidence type="ECO:0000256" key="3">
    <source>
        <dbReference type="ARBA" id="ARBA00022448"/>
    </source>
</evidence>
<evidence type="ECO:0000256" key="5">
    <source>
        <dbReference type="ARBA" id="ARBA00022475"/>
    </source>
</evidence>
<dbReference type="PROSITE" id="PS50893">
    <property type="entry name" value="ABC_TRANSPORTER_2"/>
    <property type="match status" value="1"/>
</dbReference>
<sequence>MLEREARMTETPALEVRQLRKRYPKVTAVDGVDLEVARGEVFGLLGPNGAGKTTTLEVIEGLTPPDEGEIRVLGLDLRRQGREIRSRIGVQLQSTSLFNKITPREALDLYGSYYPRSRGSAELLELVQLTDKADAYHVTLSGGQMQRLALALALVNEPELVFLDEPTTGLDPQARRSLWDVVRRIRAEGRTVILTTHYMDEAEVLCDRLAIMDHGRILRTGSPMGLIQDLGIPSVVELAFAGAAPDPAGFEAGPGLQVSVRGDLWEIPTSDPKASLPAILEAAERRAVPYQQIHVRRATLEDVFLHLTGRSLRD</sequence>
<dbReference type="AlphaFoldDB" id="A0AA48HEH5"/>
<gene>
    <name evidence="11" type="ORF">METESE_17310</name>
</gene>
<name>A0AA48HEH5_9BACT</name>
<evidence type="ECO:0000256" key="6">
    <source>
        <dbReference type="ARBA" id="ARBA00022741"/>
    </source>
</evidence>
<organism evidence="11 12">
    <name type="scientific">Mesoterricola sediminis</name>
    <dbReference type="NCBI Taxonomy" id="2927980"/>
    <lineage>
        <taxon>Bacteria</taxon>
        <taxon>Pseudomonadati</taxon>
        <taxon>Acidobacteriota</taxon>
        <taxon>Holophagae</taxon>
        <taxon>Holophagales</taxon>
        <taxon>Holophagaceae</taxon>
        <taxon>Mesoterricola</taxon>
    </lineage>
</organism>
<evidence type="ECO:0000256" key="9">
    <source>
        <dbReference type="ARBA" id="ARBA00023136"/>
    </source>
</evidence>
<accession>A0AA48HEH5</accession>
<dbReference type="InterPro" id="IPR050763">
    <property type="entry name" value="ABC_transporter_ATP-binding"/>
</dbReference>
<keyword evidence="7" id="KW-0067">ATP-binding</keyword>
<protein>
    <submittedName>
        <fullName evidence="11">ABC transporter</fullName>
    </submittedName>
</protein>
<dbReference type="InterPro" id="IPR003439">
    <property type="entry name" value="ABC_transporter-like_ATP-bd"/>
</dbReference>
<dbReference type="FunFam" id="3.40.50.300:FF:000589">
    <property type="entry name" value="ABC transporter, ATP-binding subunit"/>
    <property type="match status" value="1"/>
</dbReference>
<evidence type="ECO:0000256" key="2">
    <source>
        <dbReference type="ARBA" id="ARBA00005417"/>
    </source>
</evidence>
<dbReference type="KEGG" id="msea:METESE_17310"/>
<dbReference type="InterPro" id="IPR017871">
    <property type="entry name" value="ABC_transporter-like_CS"/>
</dbReference>
<evidence type="ECO:0000256" key="7">
    <source>
        <dbReference type="ARBA" id="ARBA00022840"/>
    </source>
</evidence>
<keyword evidence="8" id="KW-1278">Translocase</keyword>
<keyword evidence="3" id="KW-0813">Transport</keyword>
<dbReference type="GO" id="GO:0005524">
    <property type="term" value="F:ATP binding"/>
    <property type="evidence" value="ECO:0007669"/>
    <property type="project" value="UniProtKB-KW"/>
</dbReference>
<comment type="similarity">
    <text evidence="2">Belongs to the ABC transporter superfamily.</text>
</comment>
<keyword evidence="9" id="KW-0472">Membrane</keyword>
<evidence type="ECO:0000313" key="11">
    <source>
        <dbReference type="EMBL" id="BDU76773.1"/>
    </source>
</evidence>
<feature type="domain" description="ABC transporter" evidence="10">
    <location>
        <begin position="14"/>
        <end position="239"/>
    </location>
</feature>
<dbReference type="Proteomes" id="UP001228113">
    <property type="component" value="Chromosome"/>
</dbReference>
<evidence type="ECO:0000256" key="1">
    <source>
        <dbReference type="ARBA" id="ARBA00004236"/>
    </source>
</evidence>
<reference evidence="11" key="1">
    <citation type="journal article" date="2023" name="Int. J. Syst. Evol. Microbiol.">
        <title>Mesoterricola silvestris gen. nov., sp. nov., Mesoterricola sediminis sp. nov., Geothrix oryzae sp. nov., Geothrix edaphica sp. nov., Geothrix rubra sp. nov., and Geothrix limicola sp. nov., six novel members of Acidobacteriota isolated from soils.</title>
        <authorList>
            <person name="Itoh H."/>
            <person name="Sugisawa Y."/>
            <person name="Mise K."/>
            <person name="Xu Z."/>
            <person name="Kuniyasu M."/>
            <person name="Ushijima N."/>
            <person name="Kawano K."/>
            <person name="Kobayashi E."/>
            <person name="Shiratori Y."/>
            <person name="Masuda Y."/>
            <person name="Senoo K."/>
        </authorList>
    </citation>
    <scope>NUCLEOTIDE SEQUENCE</scope>
    <source>
        <strain evidence="11">W786</strain>
    </source>
</reference>
<dbReference type="Gene3D" id="3.40.50.300">
    <property type="entry name" value="P-loop containing nucleotide triphosphate hydrolases"/>
    <property type="match status" value="1"/>
</dbReference>
<dbReference type="GO" id="GO:0016887">
    <property type="term" value="F:ATP hydrolysis activity"/>
    <property type="evidence" value="ECO:0007669"/>
    <property type="project" value="InterPro"/>
</dbReference>